<evidence type="ECO:0000256" key="2">
    <source>
        <dbReference type="SAM" id="Phobius"/>
    </source>
</evidence>
<feature type="transmembrane region" description="Helical" evidence="2">
    <location>
        <begin position="144"/>
        <end position="164"/>
    </location>
</feature>
<comment type="caution">
    <text evidence="3">The sequence shown here is derived from an EMBL/GenBank/DDBJ whole genome shotgun (WGS) entry which is preliminary data.</text>
</comment>
<name>A0ABX1J3A9_9PSEU</name>
<feature type="transmembrane region" description="Helical" evidence="2">
    <location>
        <begin position="77"/>
        <end position="100"/>
    </location>
</feature>
<evidence type="ECO:0000256" key="1">
    <source>
        <dbReference type="SAM" id="MobiDB-lite"/>
    </source>
</evidence>
<feature type="transmembrane region" description="Helical" evidence="2">
    <location>
        <begin position="201"/>
        <end position="222"/>
    </location>
</feature>
<keyword evidence="4" id="KW-1185">Reference proteome</keyword>
<gene>
    <name evidence="3" type="ORF">HFP15_15220</name>
</gene>
<organism evidence="3 4">
    <name type="scientific">Amycolatopsis acididurans</name>
    <dbReference type="NCBI Taxonomy" id="2724524"/>
    <lineage>
        <taxon>Bacteria</taxon>
        <taxon>Bacillati</taxon>
        <taxon>Actinomycetota</taxon>
        <taxon>Actinomycetes</taxon>
        <taxon>Pseudonocardiales</taxon>
        <taxon>Pseudonocardiaceae</taxon>
        <taxon>Amycolatopsis</taxon>
    </lineage>
</organism>
<keyword evidence="2" id="KW-1133">Transmembrane helix</keyword>
<reference evidence="3 4" key="1">
    <citation type="submission" date="2020-04" db="EMBL/GenBank/DDBJ databases">
        <title>Novel species.</title>
        <authorList>
            <person name="Teo W.F.A."/>
            <person name="Lipun K."/>
            <person name="Srisuk N."/>
            <person name="Duangmal K."/>
        </authorList>
    </citation>
    <scope>NUCLEOTIDE SEQUENCE [LARGE SCALE GENOMIC DNA]</scope>
    <source>
        <strain evidence="3 4">K13G38</strain>
    </source>
</reference>
<keyword evidence="2" id="KW-0472">Membrane</keyword>
<feature type="transmembrane region" description="Helical" evidence="2">
    <location>
        <begin position="112"/>
        <end position="132"/>
    </location>
</feature>
<proteinExistence type="predicted"/>
<dbReference type="EMBL" id="JAAXLS010000008">
    <property type="protein sequence ID" value="NKQ54238.1"/>
    <property type="molecule type" value="Genomic_DNA"/>
</dbReference>
<accession>A0ABX1J3A9</accession>
<evidence type="ECO:0000313" key="4">
    <source>
        <dbReference type="Proteomes" id="UP000715441"/>
    </source>
</evidence>
<keyword evidence="2" id="KW-0812">Transmembrane</keyword>
<feature type="region of interest" description="Disordered" evidence="1">
    <location>
        <begin position="230"/>
        <end position="252"/>
    </location>
</feature>
<dbReference type="Proteomes" id="UP000715441">
    <property type="component" value="Unassembled WGS sequence"/>
</dbReference>
<protein>
    <submittedName>
        <fullName evidence="3">Uncharacterized protein</fullName>
    </submittedName>
</protein>
<evidence type="ECO:0000313" key="3">
    <source>
        <dbReference type="EMBL" id="NKQ54238.1"/>
    </source>
</evidence>
<sequence>MYNPELVFGVVDANALPILVLAGAAMVANYVWFFLAFRAANRDGVYSIPLICTFYWFAHDVSLLARYELWFDHYGHWFMMLWWVAFIPAVLFELAFLVQAVRLVRAELFPDWSRAAVGGLLAAGVLTAGVVWEGVKYIFADDLYLLGFGLTIVSYPVFGVGLLLRRGSALGQTPGMWIAYLVTAVGYFAVSAGWFGPAFHAWQWFGLAALSVLGGVAMTFAVHRLRRDLGTGTRSPHPQRPTPPTATPVPRG</sequence>
<feature type="transmembrane region" description="Helical" evidence="2">
    <location>
        <begin position="176"/>
        <end position="195"/>
    </location>
</feature>
<feature type="transmembrane region" description="Helical" evidence="2">
    <location>
        <begin position="44"/>
        <end position="65"/>
    </location>
</feature>
<feature type="transmembrane region" description="Helical" evidence="2">
    <location>
        <begin position="15"/>
        <end position="37"/>
    </location>
</feature>
<dbReference type="RefSeq" id="WP_168515906.1">
    <property type="nucleotide sequence ID" value="NZ_JAAXLS010000008.1"/>
</dbReference>
<feature type="compositionally biased region" description="Pro residues" evidence="1">
    <location>
        <begin position="238"/>
        <end position="252"/>
    </location>
</feature>